<feature type="compositionally biased region" description="Basic and acidic residues" evidence="1">
    <location>
        <begin position="229"/>
        <end position="247"/>
    </location>
</feature>
<feature type="region of interest" description="Disordered" evidence="1">
    <location>
        <begin position="58"/>
        <end position="86"/>
    </location>
</feature>
<reference evidence="2" key="3">
    <citation type="submission" date="2023-03" db="UniProtKB">
        <authorList>
            <consortium name="EnsemblPlants"/>
        </authorList>
    </citation>
    <scope>IDENTIFICATION</scope>
    <source>
        <strain evidence="2">cv. Chiifu-401-42</strain>
    </source>
</reference>
<dbReference type="Gramene" id="Bra034485.1">
    <property type="protein sequence ID" value="Bra034485.1-P"/>
    <property type="gene ID" value="Bra034485"/>
</dbReference>
<evidence type="ECO:0000256" key="1">
    <source>
        <dbReference type="SAM" id="MobiDB-lite"/>
    </source>
</evidence>
<dbReference type="EnsemblPlants" id="Bra034485.1">
    <property type="protein sequence ID" value="Bra034485.1-P"/>
    <property type="gene ID" value="Bra034485"/>
</dbReference>
<reference evidence="3" key="1">
    <citation type="journal article" date="2011" name="Nat. Genet.">
        <title>The genome of the mesopolyploid crop species Brassica rapa.</title>
        <authorList>
            <consortium name="Brassica rapa Genome Sequencing Project Consortium"/>
            <person name="Wang X."/>
            <person name="Wang H."/>
            <person name="Wang J."/>
            <person name="Sun R."/>
            <person name="Wu J."/>
            <person name="Liu S."/>
            <person name="Bai Y."/>
            <person name="Mun J.H."/>
            <person name="Bancroft I."/>
            <person name="Cheng F."/>
            <person name="Huang S."/>
            <person name="Li X."/>
            <person name="Hua W."/>
            <person name="Wang J."/>
            <person name="Wang X."/>
            <person name="Freeling M."/>
            <person name="Pires J.C."/>
            <person name="Paterson A.H."/>
            <person name="Chalhoub B."/>
            <person name="Wang B."/>
            <person name="Hayward A."/>
            <person name="Sharpe A.G."/>
            <person name="Park B.S."/>
            <person name="Weisshaar B."/>
            <person name="Liu B."/>
            <person name="Li B."/>
            <person name="Liu B."/>
            <person name="Tong C."/>
            <person name="Song C."/>
            <person name="Duran C."/>
            <person name="Peng C."/>
            <person name="Geng C."/>
            <person name="Koh C."/>
            <person name="Lin C."/>
            <person name="Edwards D."/>
            <person name="Mu D."/>
            <person name="Shen D."/>
            <person name="Soumpourou E."/>
            <person name="Li F."/>
            <person name="Fraser F."/>
            <person name="Conant G."/>
            <person name="Lassalle G."/>
            <person name="King G.J."/>
            <person name="Bonnema G."/>
            <person name="Tang H."/>
            <person name="Wang H."/>
            <person name="Belcram H."/>
            <person name="Zhou H."/>
            <person name="Hirakawa H."/>
            <person name="Abe H."/>
            <person name="Guo H."/>
            <person name="Wang H."/>
            <person name="Jin H."/>
            <person name="Parkin I.A."/>
            <person name="Batley J."/>
            <person name="Kim J.S."/>
            <person name="Just J."/>
            <person name="Li J."/>
            <person name="Xu J."/>
            <person name="Deng J."/>
            <person name="Kim J.A."/>
            <person name="Li J."/>
            <person name="Yu J."/>
            <person name="Meng J."/>
            <person name="Wang J."/>
            <person name="Min J."/>
            <person name="Poulain J."/>
            <person name="Wang J."/>
            <person name="Hatakeyama K."/>
            <person name="Wu K."/>
            <person name="Wang L."/>
            <person name="Fang L."/>
            <person name="Trick M."/>
            <person name="Links M.G."/>
            <person name="Zhao M."/>
            <person name="Jin M."/>
            <person name="Ramchiary N."/>
            <person name="Drou N."/>
            <person name="Berkman P.J."/>
            <person name="Cai Q."/>
            <person name="Huang Q."/>
            <person name="Li R."/>
            <person name="Tabata S."/>
            <person name="Cheng S."/>
            <person name="Zhang S."/>
            <person name="Zhang S."/>
            <person name="Huang S."/>
            <person name="Sato S."/>
            <person name="Sun S."/>
            <person name="Kwon S.J."/>
            <person name="Choi S.R."/>
            <person name="Lee T.H."/>
            <person name="Fan W."/>
            <person name="Zhao X."/>
            <person name="Tan X."/>
            <person name="Xu X."/>
            <person name="Wang Y."/>
            <person name="Qiu Y."/>
            <person name="Yin Y."/>
            <person name="Li Y."/>
            <person name="Du Y."/>
            <person name="Liao Y."/>
            <person name="Lim Y."/>
            <person name="Narusaka Y."/>
            <person name="Wang Y."/>
            <person name="Wang Z."/>
            <person name="Li Z."/>
            <person name="Wang Z."/>
            <person name="Xiong Z."/>
            <person name="Zhang Z."/>
        </authorList>
    </citation>
    <scope>NUCLEOTIDE SEQUENCE [LARGE SCALE GENOMIC DNA]</scope>
    <source>
        <strain evidence="3">cv. Chiifu-401-42</strain>
    </source>
</reference>
<dbReference type="OMA" id="HITCEKA"/>
<feature type="region of interest" description="Disordered" evidence="1">
    <location>
        <begin position="229"/>
        <end position="301"/>
    </location>
</feature>
<accession>M4F092</accession>
<dbReference type="InParanoid" id="M4F092"/>
<dbReference type="eggNOG" id="ENOG502T1N5">
    <property type="taxonomic scope" value="Eukaryota"/>
</dbReference>
<feature type="compositionally biased region" description="Polar residues" evidence="1">
    <location>
        <begin position="248"/>
        <end position="270"/>
    </location>
</feature>
<protein>
    <submittedName>
        <fullName evidence="2">Uncharacterized protein</fullName>
    </submittedName>
</protein>
<proteinExistence type="predicted"/>
<feature type="region of interest" description="Disordered" evidence="1">
    <location>
        <begin position="1"/>
        <end position="20"/>
    </location>
</feature>
<dbReference type="HOGENOM" id="CLU_017414_0_0_1"/>
<name>M4F092_BRACM</name>
<keyword evidence="3" id="KW-1185">Reference proteome</keyword>
<dbReference type="AlphaFoldDB" id="M4F092"/>
<feature type="compositionally biased region" description="Basic and acidic residues" evidence="1">
    <location>
        <begin position="289"/>
        <end position="301"/>
    </location>
</feature>
<evidence type="ECO:0000313" key="3">
    <source>
        <dbReference type="Proteomes" id="UP000011750"/>
    </source>
</evidence>
<dbReference type="Proteomes" id="UP000011750">
    <property type="component" value="Unassembled WGS sequence"/>
</dbReference>
<reference evidence="3" key="2">
    <citation type="journal article" date="2018" name="Hortic Res">
        <title>Improved Brassica rapa reference genome by single-molecule sequencing and chromosome conformation capture technologies.</title>
        <authorList>
            <person name="Zhang L."/>
            <person name="Cai X."/>
            <person name="Wu J."/>
            <person name="Liu M."/>
            <person name="Grob S."/>
            <person name="Cheng F."/>
            <person name="Liang J."/>
            <person name="Cai C."/>
            <person name="Liu Z."/>
            <person name="Liu B."/>
            <person name="Wang F."/>
            <person name="Li S."/>
            <person name="Liu F."/>
            <person name="Li X."/>
            <person name="Cheng L."/>
            <person name="Yang W."/>
            <person name="Li M.H."/>
            <person name="Grossniklaus U."/>
            <person name="Zheng H."/>
            <person name="Wang X."/>
        </authorList>
    </citation>
    <scope>NUCLEOTIDE SEQUENCE [LARGE SCALE GENOMIC DNA]</scope>
    <source>
        <strain evidence="3">cv. Chiifu-401-42</strain>
    </source>
</reference>
<sequence>MTRGFLGSSKKEPADSCTIRKSTREVSIDTFQATSIDSVNQKSIDNITTPSIHITCEKAGKRRGDLETSPKASIDRHEPDEIDRLPPHIIDQRPLYIIDRHSTYSIDLHPHSIIDRHTPKIVYRHPSFEKLPGYIVELEPVEERVHESEASRNSDSKHLRPLKCAEEADGFHKRVKMIHDPVKFVVPCTVVEVEFPLPPDTGAHLSSYVEVLDDHQHVEASQRGLRFRDEVDKDPAEAASVDTDRISSNDTKTPASIDITTSPSINTGCISEQKEFDVHGNIRNGDTTTRSDKFGERRGRI</sequence>
<organism evidence="2 3">
    <name type="scientific">Brassica campestris</name>
    <name type="common">Field mustard</name>
    <dbReference type="NCBI Taxonomy" id="3711"/>
    <lineage>
        <taxon>Eukaryota</taxon>
        <taxon>Viridiplantae</taxon>
        <taxon>Streptophyta</taxon>
        <taxon>Embryophyta</taxon>
        <taxon>Tracheophyta</taxon>
        <taxon>Spermatophyta</taxon>
        <taxon>Magnoliopsida</taxon>
        <taxon>eudicotyledons</taxon>
        <taxon>Gunneridae</taxon>
        <taxon>Pentapetalae</taxon>
        <taxon>rosids</taxon>
        <taxon>malvids</taxon>
        <taxon>Brassicales</taxon>
        <taxon>Brassicaceae</taxon>
        <taxon>Brassiceae</taxon>
        <taxon>Brassica</taxon>
    </lineage>
</organism>
<evidence type="ECO:0000313" key="2">
    <source>
        <dbReference type="EnsemblPlants" id="Bra034485.1-P"/>
    </source>
</evidence>